<evidence type="ECO:0000256" key="4">
    <source>
        <dbReference type="ARBA" id="ARBA00023134"/>
    </source>
</evidence>
<evidence type="ECO:0000313" key="9">
    <source>
        <dbReference type="Proteomes" id="UP000029452"/>
    </source>
</evidence>
<sequence>MWVTGELMTQMAEISHETGRQIGILLSREGTVEDVLVGTPQDIYIEKLPASRGGDHLLRGLTLVHTHIKGEPLSQDDLNDLALLRLDAQIVVHMKPRLPQVESFSLATLDPDPKAPLPWTLEANLRVTPRNLEGHERIRAIEEEMRRVRTSSRHHLSERERAILVSASPDSVASQEENVQELEELAASAGVDVLGKEIQRIASYHPSTLLSRDRLKSLIIHALHVQASLIIFEQNLSPVQVKTIADMTELKVIDRTQLILDIFARRAHSSDGKLQVELAQLRYLLPRLEKRSTALSRLTGGIGGRGPGETRLEEDRRRVRDRISHLSEKLDRVALERQNRKERRKERDVPIVSLVGYTNVGKSTLLNQLTGSSVLTENRMFATLDPTTRRLRFPREREIILTDTVGFIRNLPGDLRRAFLATFDELKDAHLLLHVADAFHPKMEEQIQRVEELLKEMEIDRIPRILILNKTDCLSPAERDILSVRFPEAFQVAALDKATLLPLLEEMERRLFSRSLHDDPNRVLATRK</sequence>
<dbReference type="InterPro" id="IPR042108">
    <property type="entry name" value="GTPase_HflX_N_sf"/>
</dbReference>
<dbReference type="InterPro" id="IPR006073">
    <property type="entry name" value="GTP-bd"/>
</dbReference>
<dbReference type="InterPro" id="IPR027417">
    <property type="entry name" value="P-loop_NTPase"/>
</dbReference>
<dbReference type="PANTHER" id="PTHR10229">
    <property type="entry name" value="GTP-BINDING PROTEIN HFLX"/>
    <property type="match status" value="1"/>
</dbReference>
<comment type="similarity">
    <text evidence="5">Belongs to the TRAFAC class OBG-HflX-like GTPase superfamily. HflX GTPase family.</text>
</comment>
<dbReference type="InterPro" id="IPR030394">
    <property type="entry name" value="G_HFLX_dom"/>
</dbReference>
<evidence type="ECO:0000313" key="8">
    <source>
        <dbReference type="EMBL" id="KGA95221.1"/>
    </source>
</evidence>
<evidence type="ECO:0000259" key="7">
    <source>
        <dbReference type="PROSITE" id="PS51705"/>
    </source>
</evidence>
<dbReference type="GO" id="GO:0003924">
    <property type="term" value="F:GTPase activity"/>
    <property type="evidence" value="ECO:0007669"/>
    <property type="project" value="UniProtKB-UniRule"/>
</dbReference>
<comment type="caution">
    <text evidence="8">The sequence shown here is derived from an EMBL/GenBank/DDBJ whole genome shotgun (WGS) entry which is preliminary data.</text>
</comment>
<dbReference type="CDD" id="cd01878">
    <property type="entry name" value="HflX"/>
    <property type="match status" value="1"/>
</dbReference>
<reference evidence="8 9" key="1">
    <citation type="submission" date="2014-06" db="EMBL/GenBank/DDBJ databases">
        <title>Draft genome sequence of iron oxidizing acidophile Leptospirillum ferriphilum DSM14647.</title>
        <authorList>
            <person name="Cardenas J.P."/>
            <person name="Lazcano M."/>
            <person name="Ossandon F.J."/>
            <person name="Corbett M."/>
            <person name="Holmes D.S."/>
            <person name="Watkin E."/>
        </authorList>
    </citation>
    <scope>NUCLEOTIDE SEQUENCE [LARGE SCALE GENOMIC DNA]</scope>
    <source>
        <strain evidence="8 9">DSM 14647</strain>
    </source>
</reference>
<evidence type="ECO:0000256" key="1">
    <source>
        <dbReference type="ARBA" id="ARBA00022723"/>
    </source>
</evidence>
<dbReference type="EMBL" id="JPGK01000001">
    <property type="protein sequence ID" value="KGA95221.1"/>
    <property type="molecule type" value="Genomic_DNA"/>
</dbReference>
<dbReference type="InterPro" id="IPR032305">
    <property type="entry name" value="GTP-bd_M"/>
</dbReference>
<dbReference type="PROSITE" id="PS51705">
    <property type="entry name" value="G_HFLX"/>
    <property type="match status" value="1"/>
</dbReference>
<evidence type="ECO:0000256" key="3">
    <source>
        <dbReference type="ARBA" id="ARBA00022842"/>
    </source>
</evidence>
<dbReference type="Pfam" id="PF13167">
    <property type="entry name" value="GTP-bdg_N"/>
    <property type="match status" value="1"/>
</dbReference>
<keyword evidence="5" id="KW-0963">Cytoplasm</keyword>
<comment type="subunit">
    <text evidence="5">Monomer. Associates with the 50S ribosomal subunit.</text>
</comment>
<protein>
    <recommendedName>
        <fullName evidence="5">GTPase HflX</fullName>
    </recommendedName>
    <alternativeName>
        <fullName evidence="5">GTP-binding protein HflX</fullName>
    </alternativeName>
</protein>
<evidence type="ECO:0000256" key="6">
    <source>
        <dbReference type="SAM" id="MobiDB-lite"/>
    </source>
</evidence>
<accession>A0A094YPN8</accession>
<dbReference type="HAMAP" id="MF_00900">
    <property type="entry name" value="GTPase_HflX"/>
    <property type="match status" value="1"/>
</dbReference>
<dbReference type="InterPro" id="IPR016496">
    <property type="entry name" value="GTPase_HflX"/>
</dbReference>
<keyword evidence="3" id="KW-0460">Magnesium</keyword>
<dbReference type="AlphaFoldDB" id="A0A094YPN8"/>
<name>A0A094YPN8_9BACT</name>
<dbReference type="Gene3D" id="3.40.50.300">
    <property type="entry name" value="P-loop containing nucleotide triphosphate hydrolases"/>
    <property type="match status" value="1"/>
</dbReference>
<dbReference type="Pfam" id="PF01926">
    <property type="entry name" value="MMR_HSR1"/>
    <property type="match status" value="1"/>
</dbReference>
<gene>
    <name evidence="5" type="primary">hflX</name>
    <name evidence="8" type="ORF">LptCag_2655</name>
</gene>
<dbReference type="Gene3D" id="6.10.250.2860">
    <property type="match status" value="1"/>
</dbReference>
<dbReference type="GO" id="GO:0005737">
    <property type="term" value="C:cytoplasm"/>
    <property type="evidence" value="ECO:0007669"/>
    <property type="project" value="UniProtKB-SubCell"/>
</dbReference>
<feature type="domain" description="Hflx-type G" evidence="7">
    <location>
        <begin position="350"/>
        <end position="515"/>
    </location>
</feature>
<keyword evidence="4 5" id="KW-0342">GTP-binding</keyword>
<dbReference type="NCBIfam" id="TIGR03156">
    <property type="entry name" value="GTP_HflX"/>
    <property type="match status" value="1"/>
</dbReference>
<feature type="compositionally biased region" description="Basic and acidic residues" evidence="6">
    <location>
        <begin position="308"/>
        <end position="317"/>
    </location>
</feature>
<dbReference type="SUPFAM" id="SSF52540">
    <property type="entry name" value="P-loop containing nucleoside triphosphate hydrolases"/>
    <property type="match status" value="1"/>
</dbReference>
<keyword evidence="2 5" id="KW-0547">Nucleotide-binding</keyword>
<dbReference type="PANTHER" id="PTHR10229:SF0">
    <property type="entry name" value="GTP-BINDING PROTEIN 6-RELATED"/>
    <property type="match status" value="1"/>
</dbReference>
<evidence type="ECO:0000256" key="2">
    <source>
        <dbReference type="ARBA" id="ARBA00022741"/>
    </source>
</evidence>
<dbReference type="GO" id="GO:0043022">
    <property type="term" value="F:ribosome binding"/>
    <property type="evidence" value="ECO:0007669"/>
    <property type="project" value="TreeGrafter"/>
</dbReference>
<organism evidence="8 9">
    <name type="scientific">Leptospirillum ferriphilum</name>
    <dbReference type="NCBI Taxonomy" id="178606"/>
    <lineage>
        <taxon>Bacteria</taxon>
        <taxon>Pseudomonadati</taxon>
        <taxon>Nitrospirota</taxon>
        <taxon>Nitrospiria</taxon>
        <taxon>Nitrospirales</taxon>
        <taxon>Nitrospiraceae</taxon>
        <taxon>Leptospirillum</taxon>
    </lineage>
</organism>
<dbReference type="GO" id="GO:0005525">
    <property type="term" value="F:GTP binding"/>
    <property type="evidence" value="ECO:0007669"/>
    <property type="project" value="UniProtKB-UniRule"/>
</dbReference>
<evidence type="ECO:0000256" key="5">
    <source>
        <dbReference type="HAMAP-Rule" id="MF_00900"/>
    </source>
</evidence>
<dbReference type="PATRIC" id="fig|178606.4.peg.435"/>
<dbReference type="Proteomes" id="UP000029452">
    <property type="component" value="Unassembled WGS sequence"/>
</dbReference>
<dbReference type="Pfam" id="PF16360">
    <property type="entry name" value="GTP-bdg_M"/>
    <property type="match status" value="1"/>
</dbReference>
<dbReference type="Gene3D" id="3.40.50.11060">
    <property type="entry name" value="GTPase HflX, N-terminal domain"/>
    <property type="match status" value="1"/>
</dbReference>
<dbReference type="InterPro" id="IPR025121">
    <property type="entry name" value="GTPase_HflX_N"/>
</dbReference>
<keyword evidence="1" id="KW-0479">Metal-binding</keyword>
<comment type="subcellular location">
    <subcellularLocation>
        <location evidence="5">Cytoplasm</location>
    </subcellularLocation>
    <text evidence="5">May associate with membranes.</text>
</comment>
<proteinExistence type="inferred from homology"/>
<dbReference type="GO" id="GO:0046872">
    <property type="term" value="F:metal ion binding"/>
    <property type="evidence" value="ECO:0007669"/>
    <property type="project" value="UniProtKB-KW"/>
</dbReference>
<feature type="region of interest" description="Disordered" evidence="6">
    <location>
        <begin position="298"/>
        <end position="317"/>
    </location>
</feature>
<comment type="function">
    <text evidence="5">GTPase that associates with the 50S ribosomal subunit and may have a role during protein synthesis or ribosome biogenesis.</text>
</comment>